<gene>
    <name evidence="3" type="ORF">EUU22_16765</name>
</gene>
<feature type="compositionally biased region" description="Basic and acidic residues" evidence="1">
    <location>
        <begin position="1"/>
        <end position="20"/>
    </location>
</feature>
<keyword evidence="4" id="KW-1185">Reference proteome</keyword>
<sequence length="93" mass="9859">MASPDKQESNIENSHADGRPRPAPAVQARQGYLGRPVLVVLLVGLILAMLFWVPVEWWGNAIAPERESNDTRIEQPASPTAPNDATGGTSGGG</sequence>
<comment type="caution">
    <text evidence="3">The sequence shown here is derived from an EMBL/GenBank/DDBJ whole genome shotgun (WGS) entry which is preliminary data.</text>
</comment>
<dbReference type="OrthoDB" id="8380226at2"/>
<evidence type="ECO:0000313" key="3">
    <source>
        <dbReference type="EMBL" id="RYC09749.1"/>
    </source>
</evidence>
<feature type="compositionally biased region" description="Polar residues" evidence="1">
    <location>
        <begin position="77"/>
        <end position="87"/>
    </location>
</feature>
<keyword evidence="2" id="KW-0472">Membrane</keyword>
<name>A0A4Q2SZP2_9HYPH</name>
<evidence type="ECO:0000256" key="1">
    <source>
        <dbReference type="SAM" id="MobiDB-lite"/>
    </source>
</evidence>
<keyword evidence="2" id="KW-0812">Transmembrane</keyword>
<dbReference type="AlphaFoldDB" id="A0A4Q2SZP2"/>
<feature type="transmembrane region" description="Helical" evidence="2">
    <location>
        <begin position="37"/>
        <end position="55"/>
    </location>
</feature>
<accession>A0A4Q2SZP2</accession>
<evidence type="ECO:0000256" key="2">
    <source>
        <dbReference type="SAM" id="Phobius"/>
    </source>
</evidence>
<evidence type="ECO:0000313" key="4">
    <source>
        <dbReference type="Proteomes" id="UP000291088"/>
    </source>
</evidence>
<feature type="region of interest" description="Disordered" evidence="1">
    <location>
        <begin position="1"/>
        <end position="26"/>
    </location>
</feature>
<keyword evidence="2" id="KW-1133">Transmembrane helix</keyword>
<organism evidence="3 4">
    <name type="scientific">Ciceribacter ferrooxidans</name>
    <dbReference type="NCBI Taxonomy" id="2509717"/>
    <lineage>
        <taxon>Bacteria</taxon>
        <taxon>Pseudomonadati</taxon>
        <taxon>Pseudomonadota</taxon>
        <taxon>Alphaproteobacteria</taxon>
        <taxon>Hyphomicrobiales</taxon>
        <taxon>Rhizobiaceae</taxon>
        <taxon>Ciceribacter</taxon>
    </lineage>
</organism>
<dbReference type="RefSeq" id="WP_129333154.1">
    <property type="nucleotide sequence ID" value="NZ_SDVB01000253.1"/>
</dbReference>
<feature type="region of interest" description="Disordered" evidence="1">
    <location>
        <begin position="67"/>
        <end position="93"/>
    </location>
</feature>
<proteinExistence type="predicted"/>
<protein>
    <submittedName>
        <fullName evidence="3">Uncharacterized protein</fullName>
    </submittedName>
</protein>
<reference evidence="3 4" key="1">
    <citation type="submission" date="2019-01" db="EMBL/GenBank/DDBJ databases">
        <authorList>
            <person name="Deng T."/>
        </authorList>
    </citation>
    <scope>NUCLEOTIDE SEQUENCE [LARGE SCALE GENOMIC DNA]</scope>
    <source>
        <strain evidence="3 4">F8825</strain>
    </source>
</reference>
<dbReference type="EMBL" id="SDVB01000253">
    <property type="protein sequence ID" value="RYC09749.1"/>
    <property type="molecule type" value="Genomic_DNA"/>
</dbReference>
<dbReference type="Proteomes" id="UP000291088">
    <property type="component" value="Unassembled WGS sequence"/>
</dbReference>